<evidence type="ECO:0000313" key="1">
    <source>
        <dbReference type="EMBL" id="KAK1126092.1"/>
    </source>
</evidence>
<organism evidence="1 2">
    <name type="scientific">Melipona bicolor</name>
    <dbReference type="NCBI Taxonomy" id="60889"/>
    <lineage>
        <taxon>Eukaryota</taxon>
        <taxon>Metazoa</taxon>
        <taxon>Ecdysozoa</taxon>
        <taxon>Arthropoda</taxon>
        <taxon>Hexapoda</taxon>
        <taxon>Insecta</taxon>
        <taxon>Pterygota</taxon>
        <taxon>Neoptera</taxon>
        <taxon>Endopterygota</taxon>
        <taxon>Hymenoptera</taxon>
        <taxon>Apocrita</taxon>
        <taxon>Aculeata</taxon>
        <taxon>Apoidea</taxon>
        <taxon>Anthophila</taxon>
        <taxon>Apidae</taxon>
        <taxon>Melipona</taxon>
    </lineage>
</organism>
<reference evidence="1" key="1">
    <citation type="submission" date="2021-10" db="EMBL/GenBank/DDBJ databases">
        <title>Melipona bicolor Genome sequencing and assembly.</title>
        <authorList>
            <person name="Araujo N.S."/>
            <person name="Arias M.C."/>
        </authorList>
    </citation>
    <scope>NUCLEOTIDE SEQUENCE</scope>
    <source>
        <strain evidence="1">USP_2M_L1-L4_2017</strain>
        <tissue evidence="1">Whole body</tissue>
    </source>
</reference>
<protein>
    <submittedName>
        <fullName evidence="1">Uncharacterized protein</fullName>
    </submittedName>
</protein>
<evidence type="ECO:0000313" key="2">
    <source>
        <dbReference type="Proteomes" id="UP001177670"/>
    </source>
</evidence>
<proteinExistence type="predicted"/>
<dbReference type="Proteomes" id="UP001177670">
    <property type="component" value="Unassembled WGS sequence"/>
</dbReference>
<sequence length="74" mass="7886">MATGATVPCLRVQRAESGWRRALEEPDKKSQSAMSLIKNFKLPRGILALAAATAVSVLAAEGDDAQQPGQNETY</sequence>
<accession>A0AA40FVE6</accession>
<gene>
    <name evidence="1" type="ORF">K0M31_004733</name>
</gene>
<name>A0AA40FVE6_9HYME</name>
<keyword evidence="2" id="KW-1185">Reference proteome</keyword>
<comment type="caution">
    <text evidence="1">The sequence shown here is derived from an EMBL/GenBank/DDBJ whole genome shotgun (WGS) entry which is preliminary data.</text>
</comment>
<dbReference type="AlphaFoldDB" id="A0AA40FVE6"/>
<dbReference type="EMBL" id="JAHYIQ010000014">
    <property type="protein sequence ID" value="KAK1126092.1"/>
    <property type="molecule type" value="Genomic_DNA"/>
</dbReference>